<evidence type="ECO:0000256" key="1">
    <source>
        <dbReference type="ARBA" id="ARBA00022741"/>
    </source>
</evidence>
<keyword evidence="2" id="KW-0067">ATP-binding</keyword>
<proteinExistence type="predicted"/>
<reference evidence="4" key="1">
    <citation type="submission" date="2021-01" db="EMBL/GenBank/DDBJ databases">
        <authorList>
            <consortium name="Genoscope - CEA"/>
            <person name="William W."/>
        </authorList>
    </citation>
    <scope>NUCLEOTIDE SEQUENCE</scope>
</reference>
<name>A0A8S1M0Y9_PARPR</name>
<evidence type="ECO:0000313" key="4">
    <source>
        <dbReference type="EMBL" id="CAD8073199.1"/>
    </source>
</evidence>
<evidence type="ECO:0000313" key="5">
    <source>
        <dbReference type="Proteomes" id="UP000688137"/>
    </source>
</evidence>
<protein>
    <submittedName>
        <fullName evidence="4">Uncharacterized protein</fullName>
    </submittedName>
</protein>
<gene>
    <name evidence="4" type="ORF">PPRIM_AZ9-3.1.T0500258</name>
</gene>
<keyword evidence="5" id="KW-1185">Reference proteome</keyword>
<organism evidence="4 5">
    <name type="scientific">Paramecium primaurelia</name>
    <dbReference type="NCBI Taxonomy" id="5886"/>
    <lineage>
        <taxon>Eukaryota</taxon>
        <taxon>Sar</taxon>
        <taxon>Alveolata</taxon>
        <taxon>Ciliophora</taxon>
        <taxon>Intramacronucleata</taxon>
        <taxon>Oligohymenophorea</taxon>
        <taxon>Peniculida</taxon>
        <taxon>Parameciidae</taxon>
        <taxon>Paramecium</taxon>
    </lineage>
</organism>
<comment type="caution">
    <text evidence="4">The sequence shown here is derived from an EMBL/GenBank/DDBJ whole genome shotgun (WGS) entry which is preliminary data.</text>
</comment>
<dbReference type="Proteomes" id="UP000688137">
    <property type="component" value="Unassembled WGS sequence"/>
</dbReference>
<dbReference type="AlphaFoldDB" id="A0A8S1M0Y9"/>
<dbReference type="GO" id="GO:0005524">
    <property type="term" value="F:ATP binding"/>
    <property type="evidence" value="ECO:0007669"/>
    <property type="project" value="UniProtKB-KW"/>
</dbReference>
<dbReference type="PANTHER" id="PTHR11353">
    <property type="entry name" value="CHAPERONIN"/>
    <property type="match status" value="1"/>
</dbReference>
<keyword evidence="1" id="KW-0547">Nucleotide-binding</keyword>
<sequence length="107" mass="12469">MQLYQQKNKYFIDMIKFVKNSSSNNVLCKWGFDNETNLLLLLNDLPAISWISSTDVELIAIVNGVRTIQRFLDITPANLEKLGLIKEVQFETSNERMLVMPKLNYQR</sequence>
<accession>A0A8S1M0Y9</accession>
<evidence type="ECO:0000256" key="2">
    <source>
        <dbReference type="ARBA" id="ARBA00022840"/>
    </source>
</evidence>
<dbReference type="InterPro" id="IPR017998">
    <property type="entry name" value="Chaperone_TCP-1"/>
</dbReference>
<dbReference type="GO" id="GO:0140662">
    <property type="term" value="F:ATP-dependent protein folding chaperone"/>
    <property type="evidence" value="ECO:0007669"/>
    <property type="project" value="InterPro"/>
</dbReference>
<evidence type="ECO:0000256" key="3">
    <source>
        <dbReference type="ARBA" id="ARBA00023186"/>
    </source>
</evidence>
<keyword evidence="3" id="KW-0143">Chaperone</keyword>
<dbReference type="EMBL" id="CAJJDM010000050">
    <property type="protein sequence ID" value="CAD8073199.1"/>
    <property type="molecule type" value="Genomic_DNA"/>
</dbReference>